<evidence type="ECO:0000313" key="3">
    <source>
        <dbReference type="Proteomes" id="UP000308652"/>
    </source>
</evidence>
<organism evidence="2 3">
    <name type="scientific">Crucibulum laeve</name>
    <dbReference type="NCBI Taxonomy" id="68775"/>
    <lineage>
        <taxon>Eukaryota</taxon>
        <taxon>Fungi</taxon>
        <taxon>Dikarya</taxon>
        <taxon>Basidiomycota</taxon>
        <taxon>Agaricomycotina</taxon>
        <taxon>Agaricomycetes</taxon>
        <taxon>Agaricomycetidae</taxon>
        <taxon>Agaricales</taxon>
        <taxon>Agaricineae</taxon>
        <taxon>Nidulariaceae</taxon>
        <taxon>Crucibulum</taxon>
    </lineage>
</organism>
<gene>
    <name evidence="2" type="ORF">BDQ12DRAFT_668504</name>
</gene>
<protein>
    <submittedName>
        <fullName evidence="2">Uncharacterized protein</fullName>
    </submittedName>
</protein>
<dbReference type="EMBL" id="ML213621">
    <property type="protein sequence ID" value="TFK35408.1"/>
    <property type="molecule type" value="Genomic_DNA"/>
</dbReference>
<keyword evidence="3" id="KW-1185">Reference proteome</keyword>
<sequence>MERDASECAEKEMRLREEGKVEDEGKQRVEKHNEDVSGRTSSSSDFLNFIHVPSFLVISTLKTPVQIPDTFLMIWKNTNECKTKAEQVLRTSPGSSTLLLVLRSNKIHSRATSPPSLTWTLSSCAYFWSRSRHEAHPPACFTFPMSYSPFVRPNQPIHRTSQILPHRQAKRYLILYVSWGAISSSSRVWPGLHAFVVPQGLQPFVHKRLSLVLSHERDVLELSFTSDRQVEIGFGRLPSCIGSSAFVSVDNDQLVVQRQFNFSGPARQEDRHDVRHSQDERTVTKPIKDTQLRARDDKSQFRVAQRNAEANHSGAQIRTAWSTRRKRGRLREDEVERSAFGC</sequence>
<feature type="compositionally biased region" description="Basic and acidic residues" evidence="1">
    <location>
        <begin position="1"/>
        <end position="37"/>
    </location>
</feature>
<proteinExistence type="predicted"/>
<dbReference type="Proteomes" id="UP000308652">
    <property type="component" value="Unassembled WGS sequence"/>
</dbReference>
<evidence type="ECO:0000313" key="2">
    <source>
        <dbReference type="EMBL" id="TFK35408.1"/>
    </source>
</evidence>
<name>A0A5C3LTW6_9AGAR</name>
<reference evidence="2 3" key="1">
    <citation type="journal article" date="2019" name="Nat. Ecol. Evol.">
        <title>Megaphylogeny resolves global patterns of mushroom evolution.</title>
        <authorList>
            <person name="Varga T."/>
            <person name="Krizsan K."/>
            <person name="Foldi C."/>
            <person name="Dima B."/>
            <person name="Sanchez-Garcia M."/>
            <person name="Sanchez-Ramirez S."/>
            <person name="Szollosi G.J."/>
            <person name="Szarkandi J.G."/>
            <person name="Papp V."/>
            <person name="Albert L."/>
            <person name="Andreopoulos W."/>
            <person name="Angelini C."/>
            <person name="Antonin V."/>
            <person name="Barry K.W."/>
            <person name="Bougher N.L."/>
            <person name="Buchanan P."/>
            <person name="Buyck B."/>
            <person name="Bense V."/>
            <person name="Catcheside P."/>
            <person name="Chovatia M."/>
            <person name="Cooper J."/>
            <person name="Damon W."/>
            <person name="Desjardin D."/>
            <person name="Finy P."/>
            <person name="Geml J."/>
            <person name="Haridas S."/>
            <person name="Hughes K."/>
            <person name="Justo A."/>
            <person name="Karasinski D."/>
            <person name="Kautmanova I."/>
            <person name="Kiss B."/>
            <person name="Kocsube S."/>
            <person name="Kotiranta H."/>
            <person name="LaButti K.M."/>
            <person name="Lechner B.E."/>
            <person name="Liimatainen K."/>
            <person name="Lipzen A."/>
            <person name="Lukacs Z."/>
            <person name="Mihaltcheva S."/>
            <person name="Morgado L.N."/>
            <person name="Niskanen T."/>
            <person name="Noordeloos M.E."/>
            <person name="Ohm R.A."/>
            <person name="Ortiz-Santana B."/>
            <person name="Ovrebo C."/>
            <person name="Racz N."/>
            <person name="Riley R."/>
            <person name="Savchenko A."/>
            <person name="Shiryaev A."/>
            <person name="Soop K."/>
            <person name="Spirin V."/>
            <person name="Szebenyi C."/>
            <person name="Tomsovsky M."/>
            <person name="Tulloss R.E."/>
            <person name="Uehling J."/>
            <person name="Grigoriev I.V."/>
            <person name="Vagvolgyi C."/>
            <person name="Papp T."/>
            <person name="Martin F.M."/>
            <person name="Miettinen O."/>
            <person name="Hibbett D.S."/>
            <person name="Nagy L.G."/>
        </authorList>
    </citation>
    <scope>NUCLEOTIDE SEQUENCE [LARGE SCALE GENOMIC DNA]</scope>
    <source>
        <strain evidence="2 3">CBS 166.37</strain>
    </source>
</reference>
<dbReference type="AlphaFoldDB" id="A0A5C3LTW6"/>
<accession>A0A5C3LTW6</accession>
<feature type="region of interest" description="Disordered" evidence="1">
    <location>
        <begin position="1"/>
        <end position="42"/>
    </location>
</feature>
<evidence type="ECO:0000256" key="1">
    <source>
        <dbReference type="SAM" id="MobiDB-lite"/>
    </source>
</evidence>